<comment type="caution">
    <text evidence="3">The sequence shown here is derived from an EMBL/GenBank/DDBJ whole genome shotgun (WGS) entry which is preliminary data.</text>
</comment>
<keyword evidence="4" id="KW-1185">Reference proteome</keyword>
<evidence type="ECO:0000313" key="4">
    <source>
        <dbReference type="Proteomes" id="UP000253319"/>
    </source>
</evidence>
<sequence length="533" mass="61076">MKKIYLIILSLFFGSLLLLPSCAKRGFITGGAKDTIPPKIVSSSPENYNTNFSGKEIKIVFDELIKVKDINKQLIISPPMNKRPIIVPQGSASRFISIKIQDTLQPNTTYSFNFGQSITDNNEGNPYSQYRYVFSTGSYIDSLQLGGKIKDALEQKTDNFVSIQLYEAATFTDSTIYKEPPLYIANTLDSSKIFKLENLKAGSYYMIALKDQNNNYKFDPRFDKIGFLKDKITLPNDTIFELELFKEKPTLKVDKPTQESSNKFFLAFEGEIKKAKISATNGKENIPVRMMNFPVSGKDSVQLFVPNMEKDSLIFTIEADNYKKSFTSKIKKIQETDSLSIDAKQKGALAFRDQFTLKTNTPIDQFNNEKITLLNKDSVKVAFTTKYNEFEREIVFDFKKEENEKYKMTALPGAFVDFYNTPNDTLKFNFTTKQYSDYGNLRVNLKSATRFPVIVEILKSNGEIAAQGYSEGETSLNFELLEPNLFTLRIIYDDNKNRIWDTGNFLEKRQAEEIIYFPKAIDVRANWDVEQDF</sequence>
<organism evidence="3 4">
    <name type="scientific">Flavobacterium tibetense</name>
    <dbReference type="NCBI Taxonomy" id="2233533"/>
    <lineage>
        <taxon>Bacteria</taxon>
        <taxon>Pseudomonadati</taxon>
        <taxon>Bacteroidota</taxon>
        <taxon>Flavobacteriia</taxon>
        <taxon>Flavobacteriales</taxon>
        <taxon>Flavobacteriaceae</taxon>
        <taxon>Flavobacterium</taxon>
    </lineage>
</organism>
<dbReference type="AlphaFoldDB" id="A0A365P3E1"/>
<gene>
    <name evidence="3" type="ORF">DPN68_04640</name>
</gene>
<name>A0A365P3E1_9FLAO</name>
<keyword evidence="1" id="KW-0732">Signal</keyword>
<dbReference type="Pfam" id="PF13205">
    <property type="entry name" value="Big_5"/>
    <property type="match status" value="1"/>
</dbReference>
<dbReference type="InterPro" id="IPR032812">
    <property type="entry name" value="SbsA_Ig"/>
</dbReference>
<evidence type="ECO:0000313" key="3">
    <source>
        <dbReference type="EMBL" id="RBA29053.1"/>
    </source>
</evidence>
<dbReference type="OrthoDB" id="9809989at2"/>
<evidence type="ECO:0000256" key="1">
    <source>
        <dbReference type="ARBA" id="ARBA00022729"/>
    </source>
</evidence>
<proteinExistence type="predicted"/>
<dbReference type="EMBL" id="QLST01000004">
    <property type="protein sequence ID" value="RBA29053.1"/>
    <property type="molecule type" value="Genomic_DNA"/>
</dbReference>
<dbReference type="Proteomes" id="UP000253319">
    <property type="component" value="Unassembled WGS sequence"/>
</dbReference>
<dbReference type="RefSeq" id="WP_113988483.1">
    <property type="nucleotide sequence ID" value="NZ_QLST01000004.1"/>
</dbReference>
<accession>A0A365P3E1</accession>
<feature type="domain" description="SbsA Ig-like" evidence="2">
    <location>
        <begin position="34"/>
        <end position="136"/>
    </location>
</feature>
<reference evidence="3 4" key="1">
    <citation type="submission" date="2018-06" db="EMBL/GenBank/DDBJ databases">
        <title>Flavobacterium tibetense sp. nov., isolated from a wetland YonghuCo on Tibetan Plateau.</title>
        <authorList>
            <person name="Xing P."/>
            <person name="Phurbu D."/>
            <person name="Lu H."/>
        </authorList>
    </citation>
    <scope>NUCLEOTIDE SEQUENCE [LARGE SCALE GENOMIC DNA]</scope>
    <source>
        <strain evidence="3 4">YH5</strain>
    </source>
</reference>
<evidence type="ECO:0000259" key="2">
    <source>
        <dbReference type="Pfam" id="PF13205"/>
    </source>
</evidence>
<protein>
    <recommendedName>
        <fullName evidence="2">SbsA Ig-like domain-containing protein</fullName>
    </recommendedName>
</protein>